<reference evidence="1 2" key="1">
    <citation type="submission" date="2020-01" db="EMBL/GenBank/DDBJ databases">
        <title>Genome analysis.</title>
        <authorList>
            <person name="Wu S."/>
            <person name="Wang G."/>
        </authorList>
    </citation>
    <scope>NUCLEOTIDE SEQUENCE [LARGE SCALE GENOMIC DNA]</scope>
    <source>
        <strain evidence="1 2">SYL130</strain>
    </source>
</reference>
<dbReference type="Proteomes" id="UP000753802">
    <property type="component" value="Unassembled WGS sequence"/>
</dbReference>
<evidence type="ECO:0000313" key="1">
    <source>
        <dbReference type="EMBL" id="NCI49518.1"/>
    </source>
</evidence>
<dbReference type="InterPro" id="IPR011006">
    <property type="entry name" value="CheY-like_superfamily"/>
</dbReference>
<evidence type="ECO:0000313" key="2">
    <source>
        <dbReference type="Proteomes" id="UP000753802"/>
    </source>
</evidence>
<dbReference type="SUPFAM" id="SSF52172">
    <property type="entry name" value="CheY-like"/>
    <property type="match status" value="1"/>
</dbReference>
<evidence type="ECO:0008006" key="3">
    <source>
        <dbReference type="Google" id="ProtNLM"/>
    </source>
</evidence>
<sequence>MHFLLIDEDDTRMKIVTARVKNETNENAKCTWAKNSAHALEILQYLEPDMVLLHQDQPGIIALTQATEARQIKLLRYMDQDSLYLQHAGQVKEAS</sequence>
<accession>A0ABW9ZQZ2</accession>
<keyword evidence="2" id="KW-1185">Reference proteome</keyword>
<dbReference type="RefSeq" id="WP_161817833.1">
    <property type="nucleotide sequence ID" value="NZ_JAACJS010000011.1"/>
</dbReference>
<gene>
    <name evidence="1" type="ORF">GWC95_06260</name>
</gene>
<proteinExistence type="predicted"/>
<protein>
    <recommendedName>
        <fullName evidence="3">Response regulatory domain-containing protein</fullName>
    </recommendedName>
</protein>
<comment type="caution">
    <text evidence="1">The sequence shown here is derived from an EMBL/GenBank/DDBJ whole genome shotgun (WGS) entry which is preliminary data.</text>
</comment>
<organism evidence="1 2">
    <name type="scientific">Sediminibacterium roseum</name>
    <dbReference type="NCBI Taxonomy" id="1978412"/>
    <lineage>
        <taxon>Bacteria</taxon>
        <taxon>Pseudomonadati</taxon>
        <taxon>Bacteroidota</taxon>
        <taxon>Chitinophagia</taxon>
        <taxon>Chitinophagales</taxon>
        <taxon>Chitinophagaceae</taxon>
        <taxon>Sediminibacterium</taxon>
    </lineage>
</organism>
<dbReference type="EMBL" id="JAACJS010000011">
    <property type="protein sequence ID" value="NCI49518.1"/>
    <property type="molecule type" value="Genomic_DNA"/>
</dbReference>
<name>A0ABW9ZQZ2_9BACT</name>